<evidence type="ECO:0000256" key="10">
    <source>
        <dbReference type="SAM" id="SignalP"/>
    </source>
</evidence>
<dbReference type="SMART" id="SM00747">
    <property type="entry name" value="CFEM"/>
    <property type="match status" value="1"/>
</dbReference>
<evidence type="ECO:0000256" key="9">
    <source>
        <dbReference type="PROSITE-ProRule" id="PRU01356"/>
    </source>
</evidence>
<evidence type="ECO:0000256" key="1">
    <source>
        <dbReference type="ARBA" id="ARBA00004589"/>
    </source>
</evidence>
<dbReference type="GO" id="GO:0005576">
    <property type="term" value="C:extracellular region"/>
    <property type="evidence" value="ECO:0007669"/>
    <property type="project" value="UniProtKB-SubCell"/>
</dbReference>
<reference evidence="12 13" key="1">
    <citation type="journal article" date="2018" name="Nat. Ecol. Evol.">
        <title>Pezizomycetes genomes reveal the molecular basis of ectomycorrhizal truffle lifestyle.</title>
        <authorList>
            <person name="Murat C."/>
            <person name="Payen T."/>
            <person name="Noel B."/>
            <person name="Kuo A."/>
            <person name="Morin E."/>
            <person name="Chen J."/>
            <person name="Kohler A."/>
            <person name="Krizsan K."/>
            <person name="Balestrini R."/>
            <person name="Da Silva C."/>
            <person name="Montanini B."/>
            <person name="Hainaut M."/>
            <person name="Levati E."/>
            <person name="Barry K.W."/>
            <person name="Belfiori B."/>
            <person name="Cichocki N."/>
            <person name="Clum A."/>
            <person name="Dockter R.B."/>
            <person name="Fauchery L."/>
            <person name="Guy J."/>
            <person name="Iotti M."/>
            <person name="Le Tacon F."/>
            <person name="Lindquist E.A."/>
            <person name="Lipzen A."/>
            <person name="Malagnac F."/>
            <person name="Mello A."/>
            <person name="Molinier V."/>
            <person name="Miyauchi S."/>
            <person name="Poulain J."/>
            <person name="Riccioni C."/>
            <person name="Rubini A."/>
            <person name="Sitrit Y."/>
            <person name="Splivallo R."/>
            <person name="Traeger S."/>
            <person name="Wang M."/>
            <person name="Zifcakova L."/>
            <person name="Wipf D."/>
            <person name="Zambonelli A."/>
            <person name="Paolocci F."/>
            <person name="Nowrousian M."/>
            <person name="Ottonello S."/>
            <person name="Baldrian P."/>
            <person name="Spatafora J.W."/>
            <person name="Henrissat B."/>
            <person name="Nagy L.G."/>
            <person name="Aury J.M."/>
            <person name="Wincker P."/>
            <person name="Grigoriev I.V."/>
            <person name="Bonfante P."/>
            <person name="Martin F.M."/>
        </authorList>
    </citation>
    <scope>NUCLEOTIDE SEQUENCE [LARGE SCALE GENOMIC DNA]</scope>
    <source>
        <strain evidence="12 13">ATCC MYA-4762</strain>
    </source>
</reference>
<keyword evidence="9" id="KW-0479">Metal-binding</keyword>
<gene>
    <name evidence="12" type="ORF">L211DRAFT_674466</name>
</gene>
<keyword evidence="5" id="KW-0325">Glycoprotein</keyword>
<keyword evidence="5" id="KW-0336">GPI-anchor</keyword>
<evidence type="ECO:0000256" key="4">
    <source>
        <dbReference type="ARBA" id="ARBA00022525"/>
    </source>
</evidence>
<name>A0A3N4LDY0_9PEZI</name>
<feature type="chain" id="PRO_5018134468" description="CFEM domain-containing protein" evidence="10">
    <location>
        <begin position="20"/>
        <end position="86"/>
    </location>
</feature>
<proteinExistence type="inferred from homology"/>
<feature type="binding site" description="axial binding residue" evidence="9">
    <location>
        <position position="44"/>
    </location>
    <ligand>
        <name>heme</name>
        <dbReference type="ChEBI" id="CHEBI:30413"/>
    </ligand>
    <ligandPart>
        <name>Fe</name>
        <dbReference type="ChEBI" id="CHEBI:18248"/>
    </ligandPart>
</feature>
<comment type="caution">
    <text evidence="9">Lacks conserved residue(s) required for the propagation of feature annotation.</text>
</comment>
<feature type="signal peptide" evidence="10">
    <location>
        <begin position="1"/>
        <end position="19"/>
    </location>
</feature>
<evidence type="ECO:0000313" key="13">
    <source>
        <dbReference type="Proteomes" id="UP000267821"/>
    </source>
</evidence>
<protein>
    <recommendedName>
        <fullName evidence="11">CFEM domain-containing protein</fullName>
    </recommendedName>
</protein>
<evidence type="ECO:0000256" key="5">
    <source>
        <dbReference type="ARBA" id="ARBA00022622"/>
    </source>
</evidence>
<accession>A0A3N4LDY0</accession>
<keyword evidence="6 10" id="KW-0732">Signal</keyword>
<dbReference type="EMBL" id="ML121605">
    <property type="protein sequence ID" value="RPB18881.1"/>
    <property type="molecule type" value="Genomic_DNA"/>
</dbReference>
<keyword evidence="8" id="KW-0449">Lipoprotein</keyword>
<dbReference type="Proteomes" id="UP000267821">
    <property type="component" value="Unassembled WGS sequence"/>
</dbReference>
<keyword evidence="5" id="KW-0472">Membrane</keyword>
<evidence type="ECO:0000256" key="3">
    <source>
        <dbReference type="ARBA" id="ARBA00010031"/>
    </source>
</evidence>
<keyword evidence="13" id="KW-1185">Reference proteome</keyword>
<evidence type="ECO:0000256" key="8">
    <source>
        <dbReference type="ARBA" id="ARBA00023288"/>
    </source>
</evidence>
<organism evidence="12 13">
    <name type="scientific">Terfezia boudieri ATCC MYA-4762</name>
    <dbReference type="NCBI Taxonomy" id="1051890"/>
    <lineage>
        <taxon>Eukaryota</taxon>
        <taxon>Fungi</taxon>
        <taxon>Dikarya</taxon>
        <taxon>Ascomycota</taxon>
        <taxon>Pezizomycotina</taxon>
        <taxon>Pezizomycetes</taxon>
        <taxon>Pezizales</taxon>
        <taxon>Pezizaceae</taxon>
        <taxon>Terfezia</taxon>
    </lineage>
</organism>
<keyword evidence="4" id="KW-0964">Secreted</keyword>
<evidence type="ECO:0000256" key="2">
    <source>
        <dbReference type="ARBA" id="ARBA00004613"/>
    </source>
</evidence>
<dbReference type="PROSITE" id="PS52012">
    <property type="entry name" value="CFEM"/>
    <property type="match status" value="1"/>
</dbReference>
<dbReference type="InParanoid" id="A0A3N4LDY0"/>
<dbReference type="InterPro" id="IPR008427">
    <property type="entry name" value="Extracellular_membr_CFEM_dom"/>
</dbReference>
<comment type="similarity">
    <text evidence="3">Belongs to the RBT5 family.</text>
</comment>
<feature type="domain" description="CFEM" evidence="11">
    <location>
        <begin position="1"/>
        <end position="86"/>
    </location>
</feature>
<evidence type="ECO:0000256" key="7">
    <source>
        <dbReference type="ARBA" id="ARBA00023157"/>
    </source>
</evidence>
<dbReference type="GO" id="GO:0046872">
    <property type="term" value="F:metal ion binding"/>
    <property type="evidence" value="ECO:0007669"/>
    <property type="project" value="UniProtKB-UniRule"/>
</dbReference>
<dbReference type="GO" id="GO:0098552">
    <property type="term" value="C:side of membrane"/>
    <property type="evidence" value="ECO:0007669"/>
    <property type="project" value="UniProtKB-KW"/>
</dbReference>
<dbReference type="Pfam" id="PF05730">
    <property type="entry name" value="CFEM"/>
    <property type="match status" value="1"/>
</dbReference>
<keyword evidence="9" id="KW-0408">Iron</keyword>
<keyword evidence="9" id="KW-0349">Heme</keyword>
<comment type="subcellular location">
    <subcellularLocation>
        <location evidence="1">Membrane</location>
        <topology evidence="1">Lipid-anchor</topology>
        <topology evidence="1">GPI-anchor</topology>
    </subcellularLocation>
    <subcellularLocation>
        <location evidence="2">Secreted</location>
    </subcellularLocation>
</comment>
<keyword evidence="7 9" id="KW-1015">Disulfide bond</keyword>
<feature type="disulfide bond" evidence="9">
    <location>
        <begin position="49"/>
        <end position="82"/>
    </location>
</feature>
<evidence type="ECO:0000259" key="11">
    <source>
        <dbReference type="PROSITE" id="PS52012"/>
    </source>
</evidence>
<sequence length="86" mass="9197">MKSAIFAAVVALAVPAVYAQVPQLDPCAQSCFFVIENPDVNCADSKCLCSSPLILQSIVMCIQKECDERGGKSVLSAVQEFCQPVE</sequence>
<evidence type="ECO:0000256" key="6">
    <source>
        <dbReference type="ARBA" id="ARBA00022729"/>
    </source>
</evidence>
<dbReference type="AlphaFoldDB" id="A0A3N4LDY0"/>
<evidence type="ECO:0000313" key="12">
    <source>
        <dbReference type="EMBL" id="RPB18881.1"/>
    </source>
</evidence>